<dbReference type="InterPro" id="IPR038595">
    <property type="entry name" value="LOR_sf"/>
</dbReference>
<evidence type="ECO:0000313" key="4">
    <source>
        <dbReference type="Proteomes" id="UP000243459"/>
    </source>
</evidence>
<dbReference type="Gene3D" id="2.40.160.200">
    <property type="entry name" value="LURP1-related"/>
    <property type="match status" value="1"/>
</dbReference>
<evidence type="ECO:0000256" key="2">
    <source>
        <dbReference type="SAM" id="MobiDB-lite"/>
    </source>
</evidence>
<dbReference type="OrthoDB" id="748129at2759"/>
<reference evidence="4" key="1">
    <citation type="journal article" date="2017" name="Nat. Commun.">
        <title>The asparagus genome sheds light on the origin and evolution of a young Y chromosome.</title>
        <authorList>
            <person name="Harkess A."/>
            <person name="Zhou J."/>
            <person name="Xu C."/>
            <person name="Bowers J.E."/>
            <person name="Van der Hulst R."/>
            <person name="Ayyampalayam S."/>
            <person name="Mercati F."/>
            <person name="Riccardi P."/>
            <person name="McKain M.R."/>
            <person name="Kakrana A."/>
            <person name="Tang H."/>
            <person name="Ray J."/>
            <person name="Groenendijk J."/>
            <person name="Arikit S."/>
            <person name="Mathioni S.M."/>
            <person name="Nakano M."/>
            <person name="Shan H."/>
            <person name="Telgmann-Rauber A."/>
            <person name="Kanno A."/>
            <person name="Yue Z."/>
            <person name="Chen H."/>
            <person name="Li W."/>
            <person name="Chen Y."/>
            <person name="Xu X."/>
            <person name="Zhang Y."/>
            <person name="Luo S."/>
            <person name="Chen H."/>
            <person name="Gao J."/>
            <person name="Mao Z."/>
            <person name="Pires J.C."/>
            <person name="Luo M."/>
            <person name="Kudrna D."/>
            <person name="Wing R.A."/>
            <person name="Meyers B.C."/>
            <person name="Yi K."/>
            <person name="Kong H."/>
            <person name="Lavrijsen P."/>
            <person name="Sunseri F."/>
            <person name="Falavigna A."/>
            <person name="Ye Y."/>
            <person name="Leebens-Mack J.H."/>
            <person name="Chen G."/>
        </authorList>
    </citation>
    <scope>NUCLEOTIDE SEQUENCE [LARGE SCALE GENOMIC DNA]</scope>
    <source>
        <strain evidence="4">cv. DH0086</strain>
    </source>
</reference>
<dbReference type="PANTHER" id="PTHR31087:SF22">
    <property type="entry name" value="PROTEIN LURP-ONE-RELATED 8"/>
    <property type="match status" value="1"/>
</dbReference>
<dbReference type="Pfam" id="PF04525">
    <property type="entry name" value="LOR"/>
    <property type="match status" value="1"/>
</dbReference>
<dbReference type="Gramene" id="ONK62744">
    <property type="protein sequence ID" value="ONK62744"/>
    <property type="gene ID" value="A4U43_C07F7690"/>
</dbReference>
<dbReference type="InterPro" id="IPR025659">
    <property type="entry name" value="Tubby-like_C"/>
</dbReference>
<evidence type="ECO:0000313" key="3">
    <source>
        <dbReference type="EMBL" id="ONK62744.1"/>
    </source>
</evidence>
<organism evidence="3 4">
    <name type="scientific">Asparagus officinalis</name>
    <name type="common">Garden asparagus</name>
    <dbReference type="NCBI Taxonomy" id="4686"/>
    <lineage>
        <taxon>Eukaryota</taxon>
        <taxon>Viridiplantae</taxon>
        <taxon>Streptophyta</taxon>
        <taxon>Embryophyta</taxon>
        <taxon>Tracheophyta</taxon>
        <taxon>Spermatophyta</taxon>
        <taxon>Magnoliopsida</taxon>
        <taxon>Liliopsida</taxon>
        <taxon>Asparagales</taxon>
        <taxon>Asparagaceae</taxon>
        <taxon>Asparagoideae</taxon>
        <taxon>Asparagus</taxon>
    </lineage>
</organism>
<feature type="compositionally biased region" description="Low complexity" evidence="2">
    <location>
        <begin position="1"/>
        <end position="14"/>
    </location>
</feature>
<dbReference type="OMA" id="YASHRMS"/>
<name>A0A5P1EA95_ASPOF</name>
<protein>
    <recommendedName>
        <fullName evidence="5">Protein LURP-one-related 8</fullName>
    </recommendedName>
</protein>
<dbReference type="SUPFAM" id="SSF54518">
    <property type="entry name" value="Tubby C-terminal domain-like"/>
    <property type="match status" value="1"/>
</dbReference>
<proteinExistence type="inferred from homology"/>
<evidence type="ECO:0000256" key="1">
    <source>
        <dbReference type="ARBA" id="ARBA00005437"/>
    </source>
</evidence>
<comment type="similarity">
    <text evidence="1">Belongs to the LOR family.</text>
</comment>
<feature type="region of interest" description="Disordered" evidence="2">
    <location>
        <begin position="134"/>
        <end position="169"/>
    </location>
</feature>
<feature type="compositionally biased region" description="Low complexity" evidence="2">
    <location>
        <begin position="135"/>
        <end position="165"/>
    </location>
</feature>
<feature type="region of interest" description="Disordered" evidence="2">
    <location>
        <begin position="1"/>
        <end position="25"/>
    </location>
</feature>
<dbReference type="InterPro" id="IPR007612">
    <property type="entry name" value="LOR"/>
</dbReference>
<gene>
    <name evidence="3" type="ORF">A4U43_C07F7690</name>
</gene>
<dbReference type="Proteomes" id="UP000243459">
    <property type="component" value="Chromosome 7"/>
</dbReference>
<evidence type="ECO:0008006" key="5">
    <source>
        <dbReference type="Google" id="ProtNLM"/>
    </source>
</evidence>
<dbReference type="EMBL" id="CM007387">
    <property type="protein sequence ID" value="ONK62744.1"/>
    <property type="molecule type" value="Genomic_DNA"/>
</dbReference>
<dbReference type="AlphaFoldDB" id="A0A5P1EA95"/>
<keyword evidence="4" id="KW-1185">Reference proteome</keyword>
<dbReference type="PANTHER" id="PTHR31087">
    <property type="match status" value="1"/>
</dbReference>
<accession>A0A5P1EA95</accession>
<sequence length="244" mass="26785">MTRVHPNANAAVHNAVKEREETALTGREAEETEVLTVWRKSLLFNGNGFTVFDGKGDLVFRVDNYASENKGEIVLMDASGKPLLTIRRKKLSLGDHWLIYDGEESTNPRFSVKKQINFLPTKTLAHINHCYSLKSSSRSNSPCSSPRSPFSSGSSSPCSSPRAGSTPTFEVEGSYTQRCCVIYDDTRRKIAEIKRKESSGGVAFGLDVFRLIVQPGCDAATAMAIVILLEQMFGSRSSSLLIKG</sequence>